<accession>A0A7V3RER0</accession>
<proteinExistence type="predicted"/>
<sequence>MTLFSVIFPVSKRWIDKVLVFTEVRSVSESLRYAKMLSYTVNNNVEVQLSKSVKIISGKNSYEKEKLSLINFDGIKTVAFAKGVPYISGTVKIYFRGTRVATLTVLPITGLINVEWGW</sequence>
<organism evidence="1">
    <name type="scientific">Mesoaciditoga lauensis</name>
    <dbReference type="NCBI Taxonomy" id="1495039"/>
    <lineage>
        <taxon>Bacteria</taxon>
        <taxon>Thermotogati</taxon>
        <taxon>Thermotogota</taxon>
        <taxon>Thermotogae</taxon>
        <taxon>Mesoaciditogales</taxon>
        <taxon>Mesoaciditogaceae</taxon>
        <taxon>Mesoaciditoga</taxon>
    </lineage>
</organism>
<comment type="caution">
    <text evidence="1">The sequence shown here is derived from an EMBL/GenBank/DDBJ whole genome shotgun (WGS) entry which is preliminary data.</text>
</comment>
<dbReference type="AlphaFoldDB" id="A0A7V3RER0"/>
<evidence type="ECO:0000313" key="1">
    <source>
        <dbReference type="EMBL" id="HGE75224.1"/>
    </source>
</evidence>
<name>A0A7V3RER0_9BACT</name>
<protein>
    <submittedName>
        <fullName evidence="1">Uncharacterized protein</fullName>
    </submittedName>
</protein>
<reference evidence="1" key="1">
    <citation type="journal article" date="2020" name="mSystems">
        <title>Genome- and Community-Level Interaction Insights into Carbon Utilization and Element Cycling Functions of Hydrothermarchaeota in Hydrothermal Sediment.</title>
        <authorList>
            <person name="Zhou Z."/>
            <person name="Liu Y."/>
            <person name="Xu W."/>
            <person name="Pan J."/>
            <person name="Luo Z.H."/>
            <person name="Li M."/>
        </authorList>
    </citation>
    <scope>NUCLEOTIDE SEQUENCE [LARGE SCALE GENOMIC DNA]</scope>
    <source>
        <strain evidence="1">SpSt-966</strain>
    </source>
</reference>
<gene>
    <name evidence="1" type="ORF">ENX73_03770</name>
</gene>
<dbReference type="EMBL" id="DTPE01000160">
    <property type="protein sequence ID" value="HGE75224.1"/>
    <property type="molecule type" value="Genomic_DNA"/>
</dbReference>